<dbReference type="InterPro" id="IPR033922">
    <property type="entry name" value="NAD_bind_Glu_DH"/>
</dbReference>
<dbReference type="InterPro" id="IPR006096">
    <property type="entry name" value="Glu/Leu/Phe/Val/Trp_DH_C"/>
</dbReference>
<dbReference type="Gene3D" id="3.40.50.10860">
    <property type="entry name" value="Leucine Dehydrogenase, chain A, domain 1"/>
    <property type="match status" value="1"/>
</dbReference>
<evidence type="ECO:0000259" key="8">
    <source>
        <dbReference type="SMART" id="SM00839"/>
    </source>
</evidence>
<dbReference type="CDD" id="cd01076">
    <property type="entry name" value="NAD_bind_1_Glu_DH"/>
    <property type="match status" value="1"/>
</dbReference>
<dbReference type="GO" id="GO:0004352">
    <property type="term" value="F:glutamate dehydrogenase (NAD+) activity"/>
    <property type="evidence" value="ECO:0007669"/>
    <property type="project" value="TreeGrafter"/>
</dbReference>
<protein>
    <recommendedName>
        <fullName evidence="2">glutamate dehydrogenase [NAD(P)(+)]</fullName>
        <ecNumber evidence="2">1.4.1.3</ecNumber>
    </recommendedName>
</protein>
<comment type="catalytic activity">
    <reaction evidence="6">
        <text>L-glutamate + NADP(+) + H2O = 2-oxoglutarate + NH4(+) + NADPH + H(+)</text>
        <dbReference type="Rhea" id="RHEA:11612"/>
        <dbReference type="ChEBI" id="CHEBI:15377"/>
        <dbReference type="ChEBI" id="CHEBI:15378"/>
        <dbReference type="ChEBI" id="CHEBI:16810"/>
        <dbReference type="ChEBI" id="CHEBI:28938"/>
        <dbReference type="ChEBI" id="CHEBI:29985"/>
        <dbReference type="ChEBI" id="CHEBI:57783"/>
        <dbReference type="ChEBI" id="CHEBI:58349"/>
        <dbReference type="EC" id="1.4.1.3"/>
    </reaction>
</comment>
<dbReference type="InterPro" id="IPR006095">
    <property type="entry name" value="Glu/Leu/Phe/Val/Trp_DH"/>
</dbReference>
<comment type="caution">
    <text evidence="9">The sequence shown here is derived from an EMBL/GenBank/DDBJ whole genome shotgun (WGS) entry which is preliminary data.</text>
</comment>
<dbReference type="InterPro" id="IPR046346">
    <property type="entry name" value="Aminoacid_DH-like_N_sf"/>
</dbReference>
<accession>A0A6L2K4M2</accession>
<dbReference type="PRINTS" id="PR00082">
    <property type="entry name" value="GLFDHDRGNASE"/>
</dbReference>
<gene>
    <name evidence="9" type="ORF">Tci_015003</name>
</gene>
<feature type="domain" description="Glutamate/phenylalanine/leucine/valine/L-tryptophan dehydrogenase C-terminal" evidence="8">
    <location>
        <begin position="36"/>
        <end position="239"/>
    </location>
</feature>
<evidence type="ECO:0000313" key="9">
    <source>
        <dbReference type="EMBL" id="GEU43025.1"/>
    </source>
</evidence>
<keyword evidence="4" id="KW-0520">NAD</keyword>
<organism evidence="9">
    <name type="scientific">Tanacetum cinerariifolium</name>
    <name type="common">Dalmatian daisy</name>
    <name type="synonym">Chrysanthemum cinerariifolium</name>
    <dbReference type="NCBI Taxonomy" id="118510"/>
    <lineage>
        <taxon>Eukaryota</taxon>
        <taxon>Viridiplantae</taxon>
        <taxon>Streptophyta</taxon>
        <taxon>Embryophyta</taxon>
        <taxon>Tracheophyta</taxon>
        <taxon>Spermatophyta</taxon>
        <taxon>Magnoliopsida</taxon>
        <taxon>eudicotyledons</taxon>
        <taxon>Gunneridae</taxon>
        <taxon>Pentapetalae</taxon>
        <taxon>asterids</taxon>
        <taxon>campanulids</taxon>
        <taxon>Asterales</taxon>
        <taxon>Asteraceae</taxon>
        <taxon>Asteroideae</taxon>
        <taxon>Anthemideae</taxon>
        <taxon>Anthemidinae</taxon>
        <taxon>Tanacetum</taxon>
    </lineage>
</organism>
<evidence type="ECO:0000256" key="5">
    <source>
        <dbReference type="ARBA" id="ARBA00047867"/>
    </source>
</evidence>
<reference evidence="9" key="1">
    <citation type="journal article" date="2019" name="Sci. Rep.">
        <title>Draft genome of Tanacetum cinerariifolium, the natural source of mosquito coil.</title>
        <authorList>
            <person name="Yamashiro T."/>
            <person name="Shiraishi A."/>
            <person name="Satake H."/>
            <person name="Nakayama K."/>
        </authorList>
    </citation>
    <scope>NUCLEOTIDE SEQUENCE</scope>
</reference>
<dbReference type="EMBL" id="BKCJ010001650">
    <property type="protein sequence ID" value="GEU43025.1"/>
    <property type="molecule type" value="Genomic_DNA"/>
</dbReference>
<evidence type="ECO:0000256" key="6">
    <source>
        <dbReference type="ARBA" id="ARBA00048577"/>
    </source>
</evidence>
<dbReference type="AlphaFoldDB" id="A0A6L2K4M2"/>
<comment type="similarity">
    <text evidence="1 7">Belongs to the Glu/Leu/Phe/Val dehydrogenases family.</text>
</comment>
<keyword evidence="3 7" id="KW-0560">Oxidoreductase</keyword>
<name>A0A6L2K4M2_TANCI</name>
<comment type="catalytic activity">
    <reaction evidence="5">
        <text>L-glutamate + NAD(+) + H2O = 2-oxoglutarate + NH4(+) + NADH + H(+)</text>
        <dbReference type="Rhea" id="RHEA:15133"/>
        <dbReference type="ChEBI" id="CHEBI:15377"/>
        <dbReference type="ChEBI" id="CHEBI:15378"/>
        <dbReference type="ChEBI" id="CHEBI:16810"/>
        <dbReference type="ChEBI" id="CHEBI:28938"/>
        <dbReference type="ChEBI" id="CHEBI:29985"/>
        <dbReference type="ChEBI" id="CHEBI:57540"/>
        <dbReference type="ChEBI" id="CHEBI:57945"/>
        <dbReference type="EC" id="1.4.1.3"/>
    </reaction>
</comment>
<dbReference type="Gene3D" id="3.40.50.720">
    <property type="entry name" value="NAD(P)-binding Rossmann-like Domain"/>
    <property type="match status" value="1"/>
</dbReference>
<dbReference type="GO" id="GO:0006538">
    <property type="term" value="P:L-glutamate catabolic process"/>
    <property type="evidence" value="ECO:0007669"/>
    <property type="project" value="TreeGrafter"/>
</dbReference>
<evidence type="ECO:0000256" key="4">
    <source>
        <dbReference type="ARBA" id="ARBA00023027"/>
    </source>
</evidence>
<evidence type="ECO:0000256" key="1">
    <source>
        <dbReference type="ARBA" id="ARBA00006382"/>
    </source>
</evidence>
<dbReference type="GO" id="GO:0005739">
    <property type="term" value="C:mitochondrion"/>
    <property type="evidence" value="ECO:0007669"/>
    <property type="project" value="TreeGrafter"/>
</dbReference>
<dbReference type="SUPFAM" id="SSF53223">
    <property type="entry name" value="Aminoacid dehydrogenase-like, N-terminal domain"/>
    <property type="match status" value="1"/>
</dbReference>
<dbReference type="PANTHER" id="PTHR11606:SF24">
    <property type="entry name" value="NAD-SPECIFIC GLUTAMATE DEHYDROGENASE"/>
    <property type="match status" value="1"/>
</dbReference>
<dbReference type="Pfam" id="PF00208">
    <property type="entry name" value="ELFV_dehydrog"/>
    <property type="match status" value="1"/>
</dbReference>
<evidence type="ECO:0000256" key="3">
    <source>
        <dbReference type="ARBA" id="ARBA00023002"/>
    </source>
</evidence>
<dbReference type="InterPro" id="IPR036291">
    <property type="entry name" value="NAD(P)-bd_dom_sf"/>
</dbReference>
<evidence type="ECO:0000256" key="2">
    <source>
        <dbReference type="ARBA" id="ARBA00012889"/>
    </source>
</evidence>
<evidence type="ECO:0000256" key="7">
    <source>
        <dbReference type="RuleBase" id="RU004417"/>
    </source>
</evidence>
<proteinExistence type="inferred from homology"/>
<sequence length="268" mass="29841">MGTNAQTMAWIMDEYSKYHGYSPAIVTGKPIDLGGSVGREAATGRGVVIATEALLADHGKLIEGSTFVIQGFGNVGSWVARLVHELNGKIVAVSDVTGAVRNPDGIDIPAFLEHYKRTGSLTNFDGGHNMNPEELLFQECDVLIPCALGGVLNRENAGDVKAKFVVEAANHPVDPEADEILSKKGVVILPDIYANAGEYFEQYEAMEEDEAESSVKHTRRYIARDRELAEDKLRRNYFRDENTPPVYPEEYFRRRYRMSSMLLKKNRI</sequence>
<dbReference type="PANTHER" id="PTHR11606">
    <property type="entry name" value="GLUTAMATE DEHYDROGENASE"/>
    <property type="match status" value="1"/>
</dbReference>
<dbReference type="SUPFAM" id="SSF51735">
    <property type="entry name" value="NAD(P)-binding Rossmann-fold domains"/>
    <property type="match status" value="1"/>
</dbReference>
<dbReference type="EC" id="1.4.1.3" evidence="2"/>
<dbReference type="SMART" id="SM00839">
    <property type="entry name" value="ELFV_dehydrog"/>
    <property type="match status" value="1"/>
</dbReference>